<comment type="function">
    <text evidence="11">Mediates influx of magnesium ions. Alternates between open and closed states. Activated by low cytoplasmic Mg(2+) levels. Inactive when cytoplasmic Mg(2+) levels are high.</text>
</comment>
<dbReference type="Pfam" id="PF01544">
    <property type="entry name" value="CorA"/>
    <property type="match status" value="1"/>
</dbReference>
<evidence type="ECO:0000256" key="1">
    <source>
        <dbReference type="ARBA" id="ARBA00004651"/>
    </source>
</evidence>
<dbReference type="AlphaFoldDB" id="A0A7Y0K5J2"/>
<keyword evidence="8" id="KW-0406">Ion transport</keyword>
<evidence type="ECO:0000256" key="4">
    <source>
        <dbReference type="ARBA" id="ARBA00022475"/>
    </source>
</evidence>
<evidence type="ECO:0000256" key="5">
    <source>
        <dbReference type="ARBA" id="ARBA00022692"/>
    </source>
</evidence>
<keyword evidence="14" id="KW-1185">Reference proteome</keyword>
<dbReference type="CDD" id="cd12821">
    <property type="entry name" value="EcCorA_ZntB-like"/>
    <property type="match status" value="1"/>
</dbReference>
<keyword evidence="3" id="KW-0813">Transport</keyword>
<dbReference type="Proteomes" id="UP000588491">
    <property type="component" value="Unassembled WGS sequence"/>
</dbReference>
<evidence type="ECO:0000313" key="13">
    <source>
        <dbReference type="EMBL" id="NMO76191.1"/>
    </source>
</evidence>
<evidence type="ECO:0000256" key="7">
    <source>
        <dbReference type="ARBA" id="ARBA00022989"/>
    </source>
</evidence>
<keyword evidence="6" id="KW-0460">Magnesium</keyword>
<dbReference type="SUPFAM" id="SSF143865">
    <property type="entry name" value="CorA soluble domain-like"/>
    <property type="match status" value="1"/>
</dbReference>
<keyword evidence="4" id="KW-1003">Cell membrane</keyword>
<proteinExistence type="inferred from homology"/>
<keyword evidence="7 12" id="KW-1133">Transmembrane helix</keyword>
<dbReference type="EMBL" id="JABBPK010000001">
    <property type="protein sequence ID" value="NMO76191.1"/>
    <property type="molecule type" value="Genomic_DNA"/>
</dbReference>
<comment type="catalytic activity">
    <reaction evidence="10">
        <text>Mg(2+)(in) = Mg(2+)(out)</text>
        <dbReference type="Rhea" id="RHEA:29827"/>
        <dbReference type="ChEBI" id="CHEBI:18420"/>
    </reaction>
</comment>
<evidence type="ECO:0000256" key="12">
    <source>
        <dbReference type="SAM" id="Phobius"/>
    </source>
</evidence>
<dbReference type="InterPro" id="IPR045863">
    <property type="entry name" value="CorA_TM1_TM2"/>
</dbReference>
<reference evidence="13 14" key="1">
    <citation type="submission" date="2020-04" db="EMBL/GenBank/DDBJ databases">
        <title>Bacillus sp. UniB3 isolated from commercial digestive syrup.</title>
        <authorList>
            <person name="Thorat V."/>
            <person name="Kirdat K."/>
            <person name="Tiwarekar B."/>
            <person name="Yadav A."/>
        </authorList>
    </citation>
    <scope>NUCLEOTIDE SEQUENCE [LARGE SCALE GENOMIC DNA]</scope>
    <source>
        <strain evidence="13 14">UniB3</strain>
    </source>
</reference>
<evidence type="ECO:0000313" key="14">
    <source>
        <dbReference type="Proteomes" id="UP000588491"/>
    </source>
</evidence>
<evidence type="ECO:0000256" key="2">
    <source>
        <dbReference type="ARBA" id="ARBA00009765"/>
    </source>
</evidence>
<dbReference type="GO" id="GO:0050897">
    <property type="term" value="F:cobalt ion binding"/>
    <property type="evidence" value="ECO:0007669"/>
    <property type="project" value="TreeGrafter"/>
</dbReference>
<feature type="transmembrane region" description="Helical" evidence="12">
    <location>
        <begin position="239"/>
        <end position="258"/>
    </location>
</feature>
<comment type="subcellular location">
    <subcellularLocation>
        <location evidence="1">Cell membrane</location>
        <topology evidence="1">Multi-pass membrane protein</topology>
    </subcellularLocation>
</comment>
<evidence type="ECO:0000256" key="6">
    <source>
        <dbReference type="ARBA" id="ARBA00022842"/>
    </source>
</evidence>
<evidence type="ECO:0000256" key="3">
    <source>
        <dbReference type="ARBA" id="ARBA00022448"/>
    </source>
</evidence>
<keyword evidence="9 12" id="KW-0472">Membrane</keyword>
<keyword evidence="5 12" id="KW-0812">Transmembrane</keyword>
<dbReference type="PANTHER" id="PTHR46494">
    <property type="entry name" value="CORA FAMILY METAL ION TRANSPORTER (EUROFUNG)"/>
    <property type="match status" value="1"/>
</dbReference>
<gene>
    <name evidence="13" type="ORF">HHU08_04080</name>
</gene>
<feature type="transmembrane region" description="Helical" evidence="12">
    <location>
        <begin position="270"/>
        <end position="290"/>
    </location>
</feature>
<accession>A0A7Y0K5J2</accession>
<dbReference type="GO" id="GO:0005886">
    <property type="term" value="C:plasma membrane"/>
    <property type="evidence" value="ECO:0007669"/>
    <property type="project" value="UniProtKB-SubCell"/>
</dbReference>
<evidence type="ECO:0000256" key="11">
    <source>
        <dbReference type="ARBA" id="ARBA00045497"/>
    </source>
</evidence>
<evidence type="ECO:0000256" key="9">
    <source>
        <dbReference type="ARBA" id="ARBA00023136"/>
    </source>
</evidence>
<organism evidence="13 14">
    <name type="scientific">Niallia alba</name>
    <dbReference type="NCBI Taxonomy" id="2729105"/>
    <lineage>
        <taxon>Bacteria</taxon>
        <taxon>Bacillati</taxon>
        <taxon>Bacillota</taxon>
        <taxon>Bacilli</taxon>
        <taxon>Bacillales</taxon>
        <taxon>Bacillaceae</taxon>
        <taxon>Niallia</taxon>
    </lineage>
</organism>
<dbReference type="Gene3D" id="1.20.58.340">
    <property type="entry name" value="Magnesium transport protein CorA, transmembrane region"/>
    <property type="match status" value="2"/>
</dbReference>
<dbReference type="FunFam" id="1.20.58.340:FF:000004">
    <property type="entry name" value="Magnesium transport protein CorA"/>
    <property type="match status" value="1"/>
</dbReference>
<protein>
    <submittedName>
        <fullName evidence="13">Mg2+ transporter protein, CorA-like protein</fullName>
    </submittedName>
</protein>
<dbReference type="PANTHER" id="PTHR46494:SF2">
    <property type="entry name" value="MAGNESIUM TRANSPORT PROTEIN CORA"/>
    <property type="match status" value="1"/>
</dbReference>
<dbReference type="RefSeq" id="WP_169187859.1">
    <property type="nucleotide sequence ID" value="NZ_JABBPK010000001.1"/>
</dbReference>
<dbReference type="GO" id="GO:0000287">
    <property type="term" value="F:magnesium ion binding"/>
    <property type="evidence" value="ECO:0007669"/>
    <property type="project" value="TreeGrafter"/>
</dbReference>
<name>A0A7Y0K5J2_9BACI</name>
<dbReference type="InterPro" id="IPR002523">
    <property type="entry name" value="MgTranspt_CorA/ZnTranspt_ZntB"/>
</dbReference>
<evidence type="ECO:0000256" key="10">
    <source>
        <dbReference type="ARBA" id="ARBA00034269"/>
    </source>
</evidence>
<dbReference type="SUPFAM" id="SSF144083">
    <property type="entry name" value="Magnesium transport protein CorA, transmembrane region"/>
    <property type="match status" value="1"/>
</dbReference>
<evidence type="ECO:0000256" key="8">
    <source>
        <dbReference type="ARBA" id="ARBA00023065"/>
    </source>
</evidence>
<dbReference type="GO" id="GO:0015095">
    <property type="term" value="F:magnesium ion transmembrane transporter activity"/>
    <property type="evidence" value="ECO:0007669"/>
    <property type="project" value="TreeGrafter"/>
</dbReference>
<sequence length="310" mass="37173">MKKYRLENWDWYQLLEEADIQEVSLEKGPVINTWFREIKDNRNNYLHIDTSIEEQETLSGSLIYHREINEKEDYEIFHFYLSNDTLITFDYKDNSLHIDRNNLFKEIKRAQNPIEGFMVILGKIMTEILYHIDSYEQQLDELIWDVKQKNSIKTLDKVYQSRHELLIWKNVMIPFLEIRYSLEEAFGNEITKGKEYARISKRIERGLTLVEEYQKELNNLVDFEEVVSQHRGNEIMKTLTVFTTLCTPIMAWGALWGMNFKIMPELEWKFGYVISLAIIIVSTIIVFFYLKSRGWMGDLLKARKKNSFFR</sequence>
<comment type="similarity">
    <text evidence="2">Belongs to the CorA metal ion transporter (MIT) (TC 1.A.35) family.</text>
</comment>
<comment type="caution">
    <text evidence="13">The sequence shown here is derived from an EMBL/GenBank/DDBJ whole genome shotgun (WGS) entry which is preliminary data.</text>
</comment>
<dbReference type="GO" id="GO:0015087">
    <property type="term" value="F:cobalt ion transmembrane transporter activity"/>
    <property type="evidence" value="ECO:0007669"/>
    <property type="project" value="TreeGrafter"/>
</dbReference>
<dbReference type="InterPro" id="IPR045861">
    <property type="entry name" value="CorA_cytoplasmic_dom"/>
</dbReference>